<name>A0ABT7LM79_9BURK</name>
<feature type="domain" description="ATP-grasp" evidence="2">
    <location>
        <begin position="125"/>
        <end position="300"/>
    </location>
</feature>
<dbReference type="Pfam" id="PF08443">
    <property type="entry name" value="RimK"/>
    <property type="match status" value="1"/>
</dbReference>
<keyword evidence="4" id="KW-1185">Reference proteome</keyword>
<reference evidence="3 4" key="1">
    <citation type="submission" date="2023-06" db="EMBL/GenBank/DDBJ databases">
        <title>Pelomonas sp. APW6 16S ribosomal RNA gene genome sequencing and assembly.</title>
        <authorList>
            <person name="Woo H."/>
        </authorList>
    </citation>
    <scope>NUCLEOTIDE SEQUENCE [LARGE SCALE GENOMIC DNA]</scope>
    <source>
        <strain evidence="3 4">APW6</strain>
    </source>
</reference>
<evidence type="ECO:0000313" key="4">
    <source>
        <dbReference type="Proteomes" id="UP001238603"/>
    </source>
</evidence>
<protein>
    <recommendedName>
        <fullName evidence="2">ATP-grasp domain-containing protein</fullName>
    </recommendedName>
</protein>
<dbReference type="Proteomes" id="UP001238603">
    <property type="component" value="Unassembled WGS sequence"/>
</dbReference>
<proteinExistence type="predicted"/>
<keyword evidence="1" id="KW-0067">ATP-binding</keyword>
<dbReference type="PROSITE" id="PS50975">
    <property type="entry name" value="ATP_GRASP"/>
    <property type="match status" value="1"/>
</dbReference>
<comment type="caution">
    <text evidence="3">The sequence shown here is derived from an EMBL/GenBank/DDBJ whole genome shotgun (WGS) entry which is preliminary data.</text>
</comment>
<dbReference type="InterPro" id="IPR011761">
    <property type="entry name" value="ATP-grasp"/>
</dbReference>
<accession>A0ABT7LM79</accession>
<dbReference type="InterPro" id="IPR013651">
    <property type="entry name" value="ATP-grasp_RimK-type"/>
</dbReference>
<evidence type="ECO:0000313" key="3">
    <source>
        <dbReference type="EMBL" id="MDL5033979.1"/>
    </source>
</evidence>
<dbReference type="SUPFAM" id="SSF56059">
    <property type="entry name" value="Glutathione synthetase ATP-binding domain-like"/>
    <property type="match status" value="1"/>
</dbReference>
<dbReference type="Gene3D" id="3.30.470.20">
    <property type="entry name" value="ATP-grasp fold, B domain"/>
    <property type="match status" value="1"/>
</dbReference>
<dbReference type="RefSeq" id="WP_285984058.1">
    <property type="nucleotide sequence ID" value="NZ_JASVDS010000006.1"/>
</dbReference>
<sequence length="306" mass="33836">MSDETVLIIGSDAPCDMLVQALRHQGARPLWLQPEREAEHLPHHALAQGRLVGGFAHDGAERDFDQIQGLYLRPFGRPGARVSVAAQHRQQQWCQAWSDLGELFPGMVVNRISAMGSNASKPYQLRLLAALGFAVPPSLVSNDPAEVLAFEAEHGPLIFKSASGVRSIVRELDVEARGRLDRLRHCPTLFQRRLRGSNVRVHVVGQEVYATEIDAEVVDYRYASRQGGHAELRPTTLEPRTRERCLRASQVLGLPFVGLDLMLEEDGQTYCFEANPSPGYSFFEDATGQDISGALARLLRGAEALH</sequence>
<dbReference type="PANTHER" id="PTHR21621:SF0">
    <property type="entry name" value="BETA-CITRYLGLUTAMATE SYNTHASE B-RELATED"/>
    <property type="match status" value="1"/>
</dbReference>
<dbReference type="EMBL" id="JASVDS010000006">
    <property type="protein sequence ID" value="MDL5033979.1"/>
    <property type="molecule type" value="Genomic_DNA"/>
</dbReference>
<evidence type="ECO:0000259" key="2">
    <source>
        <dbReference type="PROSITE" id="PS50975"/>
    </source>
</evidence>
<gene>
    <name evidence="3" type="ORF">QRD43_18885</name>
</gene>
<dbReference type="PANTHER" id="PTHR21621">
    <property type="entry name" value="RIBOSOMAL PROTEIN S6 MODIFICATION PROTEIN"/>
    <property type="match status" value="1"/>
</dbReference>
<keyword evidence="1" id="KW-0547">Nucleotide-binding</keyword>
<organism evidence="3 4">
    <name type="scientific">Roseateles subflavus</name>
    <dbReference type="NCBI Taxonomy" id="3053353"/>
    <lineage>
        <taxon>Bacteria</taxon>
        <taxon>Pseudomonadati</taxon>
        <taxon>Pseudomonadota</taxon>
        <taxon>Betaproteobacteria</taxon>
        <taxon>Burkholderiales</taxon>
        <taxon>Sphaerotilaceae</taxon>
        <taxon>Roseateles</taxon>
    </lineage>
</organism>
<evidence type="ECO:0000256" key="1">
    <source>
        <dbReference type="PROSITE-ProRule" id="PRU00409"/>
    </source>
</evidence>